<reference evidence="1 2" key="1">
    <citation type="submission" date="2019-01" db="EMBL/GenBank/DDBJ databases">
        <title>Sinorhodobacter populi sp. nov. isolated from the symptomatic bark tissue of Populus euramericana canker.</title>
        <authorList>
            <person name="Xu G."/>
        </authorList>
    </citation>
    <scope>NUCLEOTIDE SEQUENCE [LARGE SCALE GENOMIC DNA]</scope>
    <source>
        <strain evidence="1 2">CGMCC 1.12963</strain>
    </source>
</reference>
<organism evidence="1 2">
    <name type="scientific">Paenirhodobacter huangdaonensis</name>
    <dbReference type="NCBI Taxonomy" id="2501515"/>
    <lineage>
        <taxon>Bacteria</taxon>
        <taxon>Pseudomonadati</taxon>
        <taxon>Pseudomonadota</taxon>
        <taxon>Alphaproteobacteria</taxon>
        <taxon>Rhodobacterales</taxon>
        <taxon>Rhodobacter group</taxon>
        <taxon>Paenirhodobacter</taxon>
    </lineage>
</organism>
<reference evidence="2" key="2">
    <citation type="submission" date="2019-01" db="EMBL/GenBank/DDBJ databases">
        <title>Sinorhodobacter populi sp. nov. isolated from the symptomatic bark tissue of Populus euramericana canker.</title>
        <authorList>
            <person name="Li Y."/>
        </authorList>
    </citation>
    <scope>NUCLEOTIDE SEQUENCE [LARGE SCALE GENOMIC DNA]</scope>
    <source>
        <strain evidence="2">CGMCC 1.12963</strain>
    </source>
</reference>
<accession>A0A443LMR0</accession>
<dbReference type="Proteomes" id="UP000288071">
    <property type="component" value="Unassembled WGS sequence"/>
</dbReference>
<name>A0A443LMR0_9RHOB</name>
<keyword evidence="2" id="KW-1185">Reference proteome</keyword>
<dbReference type="AlphaFoldDB" id="A0A443LMR0"/>
<gene>
    <name evidence="1" type="ORF">EOW66_15410</name>
</gene>
<sequence>MALIDELADDLAAKTMVAMKELDDDRFYMQVAKVIGTSSPSLQEAFMTSCRLRISAQRGEAFLADALKAWREGAAAPRDTEGGQ</sequence>
<evidence type="ECO:0000313" key="1">
    <source>
        <dbReference type="EMBL" id="RWR50385.1"/>
    </source>
</evidence>
<dbReference type="EMBL" id="SAVA01000009">
    <property type="protein sequence ID" value="RWR50385.1"/>
    <property type="molecule type" value="Genomic_DNA"/>
</dbReference>
<proteinExistence type="predicted"/>
<comment type="caution">
    <text evidence="1">The sequence shown here is derived from an EMBL/GenBank/DDBJ whole genome shotgun (WGS) entry which is preliminary data.</text>
</comment>
<dbReference type="RefSeq" id="WP_128157186.1">
    <property type="nucleotide sequence ID" value="NZ_JBHSOM010000008.1"/>
</dbReference>
<evidence type="ECO:0000313" key="2">
    <source>
        <dbReference type="Proteomes" id="UP000288071"/>
    </source>
</evidence>
<protein>
    <submittedName>
        <fullName evidence="1">Uncharacterized protein</fullName>
    </submittedName>
</protein>